<reference evidence="2" key="1">
    <citation type="journal article" date="2019" name="Int. J. Syst. Evol. Microbiol.">
        <title>The Global Catalogue of Microorganisms (GCM) 10K type strain sequencing project: providing services to taxonomists for standard genome sequencing and annotation.</title>
        <authorList>
            <consortium name="The Broad Institute Genomics Platform"/>
            <consortium name="The Broad Institute Genome Sequencing Center for Infectious Disease"/>
            <person name="Wu L."/>
            <person name="Ma J."/>
        </authorList>
    </citation>
    <scope>NUCLEOTIDE SEQUENCE [LARGE SCALE GENOMIC DNA]</scope>
    <source>
        <strain evidence="2">CGMCC 4.1437</strain>
    </source>
</reference>
<comment type="caution">
    <text evidence="1">The sequence shown here is derived from an EMBL/GenBank/DDBJ whole genome shotgun (WGS) entry which is preliminary data.</text>
</comment>
<evidence type="ECO:0000313" key="2">
    <source>
        <dbReference type="Proteomes" id="UP001595975"/>
    </source>
</evidence>
<gene>
    <name evidence="1" type="ORF">ACFP3U_18870</name>
</gene>
<organism evidence="1 2">
    <name type="scientific">Kitasatospora misakiensis</name>
    <dbReference type="NCBI Taxonomy" id="67330"/>
    <lineage>
        <taxon>Bacteria</taxon>
        <taxon>Bacillati</taxon>
        <taxon>Actinomycetota</taxon>
        <taxon>Actinomycetes</taxon>
        <taxon>Kitasatosporales</taxon>
        <taxon>Streptomycetaceae</taxon>
        <taxon>Kitasatospora</taxon>
    </lineage>
</organism>
<dbReference type="EMBL" id="JBHSOF010000023">
    <property type="protein sequence ID" value="MFC5665035.1"/>
    <property type="molecule type" value="Genomic_DNA"/>
</dbReference>
<keyword evidence="2" id="KW-1185">Reference proteome</keyword>
<name>A0ABW0X924_9ACTN</name>
<dbReference type="Proteomes" id="UP001595975">
    <property type="component" value="Unassembled WGS sequence"/>
</dbReference>
<sequence>MPDELMTLAQSGAGVIVSLMASDLWSAFRGRVAALWPQRDSEAAGEQLDVERAEVLASSDAGSEWMAGGVEAALRLRLARLLREDPDVAAVLRALAAEAQAALPDETGRGRVVNTINGDVRDSTVLQGERFGDVHIN</sequence>
<dbReference type="RefSeq" id="WP_380226726.1">
    <property type="nucleotide sequence ID" value="NZ_JBHSOF010000023.1"/>
</dbReference>
<accession>A0ABW0X924</accession>
<proteinExistence type="predicted"/>
<evidence type="ECO:0000313" key="1">
    <source>
        <dbReference type="EMBL" id="MFC5665035.1"/>
    </source>
</evidence>
<protein>
    <submittedName>
        <fullName evidence="1">Uncharacterized protein</fullName>
    </submittedName>
</protein>